<feature type="region of interest" description="Disordered" evidence="1">
    <location>
        <begin position="320"/>
        <end position="345"/>
    </location>
</feature>
<feature type="compositionally biased region" description="Polar residues" evidence="1">
    <location>
        <begin position="325"/>
        <end position="345"/>
    </location>
</feature>
<dbReference type="AlphaFoldDB" id="A0A498CN14"/>
<dbReference type="Pfam" id="PF24032">
    <property type="entry name" value="YQBQ"/>
    <property type="match status" value="1"/>
</dbReference>
<accession>A0A498CN14</accession>
<comment type="caution">
    <text evidence="3">The sequence shown here is derived from an EMBL/GenBank/DDBJ whole genome shotgun (WGS) entry which is preliminary data.</text>
</comment>
<keyword evidence="4" id="KW-1185">Reference proteome</keyword>
<dbReference type="EMBL" id="RCHT01000005">
    <property type="protein sequence ID" value="RLL12787.1"/>
    <property type="molecule type" value="Genomic_DNA"/>
</dbReference>
<feature type="domain" description="YqbQ/XkdQ" evidence="2">
    <location>
        <begin position="22"/>
        <end position="310"/>
    </location>
</feature>
<sequence>MNIRITGAKGTFDVTDLVPSARWSGDYRQAARSLDFSVVASPVDKSISTVDCPLGANVQLVENGKVLFDGFIVSRRKNTERSEITLSCFDRGFYLNRNKGSYKFVNTPPEQIAARVAADFGIRTGTLAAAGAPVTRIFAGVQLYKIIATAYTLASRTTGRQYHIGFRGAQLFVTEKGPDERTLVIAGKSNLIAANTSESIENMVNAVAIYDAAGNLVRTQEDAEAIAQYGRMQEVLKQTAKDDKASEAQKLLDGGGVKQTITVDCLGNTANTAGGSVVVREPYTGLYGLFYIDSDVHEWKRGQYYNKLTLNYKRMMDEQEAGSLPNASGESTGKSYSYTNRPEGT</sequence>
<dbReference type="Proteomes" id="UP000276301">
    <property type="component" value="Unassembled WGS sequence"/>
</dbReference>
<evidence type="ECO:0000313" key="3">
    <source>
        <dbReference type="EMBL" id="RLL12787.1"/>
    </source>
</evidence>
<proteinExistence type="predicted"/>
<reference evidence="3 4" key="1">
    <citation type="submission" date="2018-10" db="EMBL/GenBank/DDBJ databases">
        <title>Anaerotruncus faecis sp. nov., isolated from human feces.</title>
        <authorList>
            <person name="Wang Y.-J."/>
        </authorList>
    </citation>
    <scope>NUCLEOTIDE SEQUENCE [LARGE SCALE GENOMIC DNA]</scope>
    <source>
        <strain evidence="3 4">22A2-44</strain>
    </source>
</reference>
<protein>
    <recommendedName>
        <fullName evidence="2">YqbQ/XkdQ domain-containing protein</fullName>
    </recommendedName>
</protein>
<organism evidence="3 4">
    <name type="scientific">Anaerotruncus massiliensis</name>
    <name type="common">ex Liu et al. 2021</name>
    <dbReference type="NCBI Taxonomy" id="2321404"/>
    <lineage>
        <taxon>Bacteria</taxon>
        <taxon>Bacillati</taxon>
        <taxon>Bacillota</taxon>
        <taxon>Clostridia</taxon>
        <taxon>Eubacteriales</taxon>
        <taxon>Oscillospiraceae</taxon>
        <taxon>Anaerotruncus</taxon>
    </lineage>
</organism>
<evidence type="ECO:0000313" key="4">
    <source>
        <dbReference type="Proteomes" id="UP000276301"/>
    </source>
</evidence>
<gene>
    <name evidence="3" type="ORF">D4A47_05120</name>
</gene>
<dbReference type="RefSeq" id="WP_121586435.1">
    <property type="nucleotide sequence ID" value="NZ_RCHT01000005.1"/>
</dbReference>
<evidence type="ECO:0000256" key="1">
    <source>
        <dbReference type="SAM" id="MobiDB-lite"/>
    </source>
</evidence>
<dbReference type="InterPro" id="IPR056937">
    <property type="entry name" value="YqbQ/XkdQ"/>
</dbReference>
<evidence type="ECO:0000259" key="2">
    <source>
        <dbReference type="Pfam" id="PF24032"/>
    </source>
</evidence>
<dbReference type="SUPFAM" id="SSF69279">
    <property type="entry name" value="Phage tail proteins"/>
    <property type="match status" value="1"/>
</dbReference>
<name>A0A498CN14_9FIRM</name>